<dbReference type="Proteomes" id="UP000635071">
    <property type="component" value="Unassembled WGS sequence"/>
</dbReference>
<organism evidence="1 2">
    <name type="scientific">Sandarakinorhabdus glacialis</name>
    <dbReference type="NCBI Taxonomy" id="1614636"/>
    <lineage>
        <taxon>Bacteria</taxon>
        <taxon>Pseudomonadati</taxon>
        <taxon>Pseudomonadota</taxon>
        <taxon>Alphaproteobacteria</taxon>
        <taxon>Sphingomonadales</taxon>
        <taxon>Sphingosinicellaceae</taxon>
        <taxon>Sandarakinorhabdus</taxon>
    </lineage>
</organism>
<dbReference type="EMBL" id="BMJM01000004">
    <property type="protein sequence ID" value="GGE09443.1"/>
    <property type="molecule type" value="Genomic_DNA"/>
</dbReference>
<reference evidence="1" key="1">
    <citation type="journal article" date="2014" name="Int. J. Syst. Evol. Microbiol.">
        <title>Complete genome sequence of Corynebacterium casei LMG S-19264T (=DSM 44701T), isolated from a smear-ripened cheese.</title>
        <authorList>
            <consortium name="US DOE Joint Genome Institute (JGI-PGF)"/>
            <person name="Walter F."/>
            <person name="Albersmeier A."/>
            <person name="Kalinowski J."/>
            <person name="Ruckert C."/>
        </authorList>
    </citation>
    <scope>NUCLEOTIDE SEQUENCE</scope>
    <source>
        <strain evidence="1">CGMCC 1.15519</strain>
    </source>
</reference>
<keyword evidence="2" id="KW-1185">Reference proteome</keyword>
<name>A0A916ZRN9_9SPHN</name>
<evidence type="ECO:0000313" key="2">
    <source>
        <dbReference type="Proteomes" id="UP000635071"/>
    </source>
</evidence>
<accession>A0A916ZRN9</accession>
<gene>
    <name evidence="1" type="ORF">GCM10011529_14730</name>
</gene>
<sequence>MPVSKNRVQLRQRHPGLGLVHGTDKLLAHFLGCAIKLGARYRMFQAGVLVFDRVDGEAEVGLQLGGRELPRRR</sequence>
<evidence type="ECO:0000313" key="1">
    <source>
        <dbReference type="EMBL" id="GGE09443.1"/>
    </source>
</evidence>
<dbReference type="AlphaFoldDB" id="A0A916ZRN9"/>
<proteinExistence type="predicted"/>
<protein>
    <submittedName>
        <fullName evidence="1">Uncharacterized protein</fullName>
    </submittedName>
</protein>
<comment type="caution">
    <text evidence="1">The sequence shown here is derived from an EMBL/GenBank/DDBJ whole genome shotgun (WGS) entry which is preliminary data.</text>
</comment>
<reference evidence="1" key="2">
    <citation type="submission" date="2020-09" db="EMBL/GenBank/DDBJ databases">
        <authorList>
            <person name="Sun Q."/>
            <person name="Zhou Y."/>
        </authorList>
    </citation>
    <scope>NUCLEOTIDE SEQUENCE</scope>
    <source>
        <strain evidence="1">CGMCC 1.15519</strain>
    </source>
</reference>